<dbReference type="SUPFAM" id="SSF101478">
    <property type="entry name" value="ADP-ribosylglycohydrolase"/>
    <property type="match status" value="1"/>
</dbReference>
<sequence length="230" mass="25176">DGQVSEQNSSTSLFTTLAVPLALFQGKWSKTLARQCFETCLLMSRNRFEVVGTVLTGFLVTRFLALQPEENLLPSVRQDILPEAEEICQQAEAEYQQRFPESEDGGLKGKNALSGALRGLADKSFLPWLSEYANTFTRSEIRYPSQGFVLTLLPLALHCVLLPPKPDFASTLTHSLGNGRETEMLGALVGALAGALYGFDNIPAGWKSGLVNAKEIRLRAEGLSARRGEK</sequence>
<accession>A0A383EMD0</accession>
<evidence type="ECO:0000256" key="1">
    <source>
        <dbReference type="ARBA" id="ARBA00010702"/>
    </source>
</evidence>
<proteinExistence type="inferred from homology"/>
<dbReference type="Gene3D" id="1.10.4080.10">
    <property type="entry name" value="ADP-ribosylation/Crystallin J1"/>
    <property type="match status" value="1"/>
</dbReference>
<evidence type="ECO:0000256" key="2">
    <source>
        <dbReference type="ARBA" id="ARBA00022801"/>
    </source>
</evidence>
<reference evidence="3" key="1">
    <citation type="submission" date="2018-05" db="EMBL/GenBank/DDBJ databases">
        <authorList>
            <person name="Lanie J.A."/>
            <person name="Ng W.-L."/>
            <person name="Kazmierczak K.M."/>
            <person name="Andrzejewski T.M."/>
            <person name="Davidsen T.M."/>
            <person name="Wayne K.J."/>
            <person name="Tettelin H."/>
            <person name="Glass J.I."/>
            <person name="Rusch D."/>
            <person name="Podicherti R."/>
            <person name="Tsui H.-C.T."/>
            <person name="Winkler M.E."/>
        </authorList>
    </citation>
    <scope>NUCLEOTIDE SEQUENCE</scope>
</reference>
<evidence type="ECO:0008006" key="4">
    <source>
        <dbReference type="Google" id="ProtNLM"/>
    </source>
</evidence>
<protein>
    <recommendedName>
        <fullName evidence="4">ADP-ribosylglycohydrolase</fullName>
    </recommendedName>
</protein>
<feature type="non-terminal residue" evidence="3">
    <location>
        <position position="230"/>
    </location>
</feature>
<comment type="similarity">
    <text evidence="1">Belongs to the ADP-ribosylglycohydrolase family.</text>
</comment>
<dbReference type="GO" id="GO:0016787">
    <property type="term" value="F:hydrolase activity"/>
    <property type="evidence" value="ECO:0007669"/>
    <property type="project" value="UniProtKB-KW"/>
</dbReference>
<organism evidence="3">
    <name type="scientific">marine metagenome</name>
    <dbReference type="NCBI Taxonomy" id="408172"/>
    <lineage>
        <taxon>unclassified sequences</taxon>
        <taxon>metagenomes</taxon>
        <taxon>ecological metagenomes</taxon>
    </lineage>
</organism>
<name>A0A383EMD0_9ZZZZ</name>
<gene>
    <name evidence="3" type="ORF">METZ01_LOCUS510259</name>
</gene>
<dbReference type="PANTHER" id="PTHR16222">
    <property type="entry name" value="ADP-RIBOSYLGLYCOHYDROLASE"/>
    <property type="match status" value="1"/>
</dbReference>
<dbReference type="InterPro" id="IPR005502">
    <property type="entry name" value="Ribosyl_crysJ1"/>
</dbReference>
<feature type="non-terminal residue" evidence="3">
    <location>
        <position position="1"/>
    </location>
</feature>
<dbReference type="InterPro" id="IPR036705">
    <property type="entry name" value="Ribosyl_crysJ1_sf"/>
</dbReference>
<dbReference type="InterPro" id="IPR050792">
    <property type="entry name" value="ADP-ribosylglycohydrolase"/>
</dbReference>
<dbReference type="PANTHER" id="PTHR16222:SF24">
    <property type="entry name" value="ADP-RIBOSYLHYDROLASE ARH3"/>
    <property type="match status" value="1"/>
</dbReference>
<evidence type="ECO:0000313" key="3">
    <source>
        <dbReference type="EMBL" id="SVE57405.1"/>
    </source>
</evidence>
<dbReference type="EMBL" id="UINC01226779">
    <property type="protein sequence ID" value="SVE57405.1"/>
    <property type="molecule type" value="Genomic_DNA"/>
</dbReference>
<keyword evidence="2" id="KW-0378">Hydrolase</keyword>
<dbReference type="Pfam" id="PF03747">
    <property type="entry name" value="ADP_ribosyl_GH"/>
    <property type="match status" value="1"/>
</dbReference>
<dbReference type="AlphaFoldDB" id="A0A383EMD0"/>